<name>A0A2H9T609_9ZZZZ</name>
<reference evidence="1" key="1">
    <citation type="journal article" date="2017" name="Appl. Environ. Microbiol.">
        <title>Molecular characterization of an Endozoicomonas-like organism causing infection in king scallop Pecten maximus L.</title>
        <authorList>
            <person name="Cano I."/>
            <person name="van Aerle R."/>
            <person name="Ross S."/>
            <person name="Verner-Jeffreys D.W."/>
            <person name="Paley R.K."/>
            <person name="Rimmer G."/>
            <person name="Ryder D."/>
            <person name="Hooper P."/>
            <person name="Stone D."/>
            <person name="Feist S.W."/>
        </authorList>
    </citation>
    <scope>NUCLEOTIDE SEQUENCE</scope>
</reference>
<comment type="caution">
    <text evidence="1">The sequence shown here is derived from an EMBL/GenBank/DDBJ whole genome shotgun (WGS) entry which is preliminary data.</text>
</comment>
<proteinExistence type="predicted"/>
<dbReference type="EMBL" id="NSIT01000148">
    <property type="protein sequence ID" value="PJE78639.1"/>
    <property type="molecule type" value="Genomic_DNA"/>
</dbReference>
<sequence length="267" mass="30935">MHKIIRCFFLITTLLITETLHAGKSLPNLDDHQTYHDYFISRLFFEKEETFQKSIKKRLRVELATPALPEIAEETGINRPMYESWHLFILYEAPLISEGETSQKLPLLNEAVYSLIDKNSQQDSIKFRPFYQFSTYMITSVNILLKILTPDISSSVHLPKELDSALFPHTDLKRFSAPLFKTELSRIKEMADFCQKELLQLGKQTETGKCPTCQHFSDIILGKITQTWEQCDQPIYKEAAAQLRAEYDVQISEGLNQLNQIVINIQE</sequence>
<accession>A0A2H9T609</accession>
<organism evidence="1">
    <name type="scientific">invertebrate metagenome</name>
    <dbReference type="NCBI Taxonomy" id="1711999"/>
    <lineage>
        <taxon>unclassified sequences</taxon>
        <taxon>metagenomes</taxon>
        <taxon>organismal metagenomes</taxon>
    </lineage>
</organism>
<gene>
    <name evidence="1" type="ORF">CI610_02428</name>
</gene>
<protein>
    <submittedName>
        <fullName evidence="1">Uncharacterized protein</fullName>
    </submittedName>
</protein>
<dbReference type="AlphaFoldDB" id="A0A2H9T609"/>
<evidence type="ECO:0000313" key="1">
    <source>
        <dbReference type="EMBL" id="PJE78639.1"/>
    </source>
</evidence>